<accession>A0AAD7LGR2</accession>
<gene>
    <name evidence="2" type="ORF">O6P43_023823</name>
</gene>
<evidence type="ECO:0000313" key="2">
    <source>
        <dbReference type="EMBL" id="KAJ7957527.1"/>
    </source>
</evidence>
<sequence length="386" mass="43094">MKLLGWMHRKFRQNSNEPYKDSAIGQSAVDDQQNYQKHNYGIKHFKQAQRDHHIRKYFAGLEAATVEEEDCEEEPSAATSELFHGFLAIGTLGSEQVITNPSTPTFSISFVNITEEESEVTENELKLINDELEKVLGAETKDGGCNDSSGRHSHVSTGRSSYASTITLSGKPIEGVESNGSGTPLFPLQGYLFGSAIELSETTTVAKKENRTSLRDLFQKSKVAEENSRAKYERDDRKTEGEAEKSAMHLMKNKLKKKMLPASSRSAMSPSGGSVGSALSETKLHKILQMFHKKVHPENYTSTQKTVKHNKNENRKKIACYKGNNNVSVVPDKDAMLHSERTISKESVQVYKSQSDPPHFILGSGDSFGNREQWIRTDADYLVLEL</sequence>
<dbReference type="AlphaFoldDB" id="A0AAD7LGR2"/>
<dbReference type="PANTHER" id="PTHR34959">
    <property type="entry name" value="PROTEIN LAZY 1"/>
    <property type="match status" value="1"/>
</dbReference>
<feature type="region of interest" description="Disordered" evidence="1">
    <location>
        <begin position="223"/>
        <end position="245"/>
    </location>
</feature>
<dbReference type="GO" id="GO:0009630">
    <property type="term" value="P:gravitropism"/>
    <property type="evidence" value="ECO:0007669"/>
    <property type="project" value="InterPro"/>
</dbReference>
<dbReference type="KEGG" id="qsa:O6P43_023823"/>
<proteinExistence type="predicted"/>
<dbReference type="Proteomes" id="UP001163823">
    <property type="component" value="Chromosome 9"/>
</dbReference>
<evidence type="ECO:0000313" key="3">
    <source>
        <dbReference type="Proteomes" id="UP001163823"/>
    </source>
</evidence>
<dbReference type="InterPro" id="IPR038928">
    <property type="entry name" value="LAZY1"/>
</dbReference>
<evidence type="ECO:0000256" key="1">
    <source>
        <dbReference type="SAM" id="MobiDB-lite"/>
    </source>
</evidence>
<keyword evidence="3" id="KW-1185">Reference proteome</keyword>
<dbReference type="PANTHER" id="PTHR34959:SF3">
    <property type="entry name" value="PROTEIN LAZY 1"/>
    <property type="match status" value="1"/>
</dbReference>
<dbReference type="EMBL" id="JARAOO010000009">
    <property type="protein sequence ID" value="KAJ7957527.1"/>
    <property type="molecule type" value="Genomic_DNA"/>
</dbReference>
<comment type="caution">
    <text evidence="2">The sequence shown here is derived from an EMBL/GenBank/DDBJ whole genome shotgun (WGS) entry which is preliminary data.</text>
</comment>
<organism evidence="2 3">
    <name type="scientific">Quillaja saponaria</name>
    <name type="common">Soap bark tree</name>
    <dbReference type="NCBI Taxonomy" id="32244"/>
    <lineage>
        <taxon>Eukaryota</taxon>
        <taxon>Viridiplantae</taxon>
        <taxon>Streptophyta</taxon>
        <taxon>Embryophyta</taxon>
        <taxon>Tracheophyta</taxon>
        <taxon>Spermatophyta</taxon>
        <taxon>Magnoliopsida</taxon>
        <taxon>eudicotyledons</taxon>
        <taxon>Gunneridae</taxon>
        <taxon>Pentapetalae</taxon>
        <taxon>rosids</taxon>
        <taxon>fabids</taxon>
        <taxon>Fabales</taxon>
        <taxon>Quillajaceae</taxon>
        <taxon>Quillaja</taxon>
    </lineage>
</organism>
<name>A0AAD7LGR2_QUISA</name>
<dbReference type="GO" id="GO:2000012">
    <property type="term" value="P:regulation of auxin polar transport"/>
    <property type="evidence" value="ECO:0007669"/>
    <property type="project" value="InterPro"/>
</dbReference>
<reference evidence="2" key="1">
    <citation type="journal article" date="2023" name="Science">
        <title>Elucidation of the pathway for biosynthesis of saponin adjuvants from the soapbark tree.</title>
        <authorList>
            <person name="Reed J."/>
            <person name="Orme A."/>
            <person name="El-Demerdash A."/>
            <person name="Owen C."/>
            <person name="Martin L.B.B."/>
            <person name="Misra R.C."/>
            <person name="Kikuchi S."/>
            <person name="Rejzek M."/>
            <person name="Martin A.C."/>
            <person name="Harkess A."/>
            <person name="Leebens-Mack J."/>
            <person name="Louveau T."/>
            <person name="Stephenson M.J."/>
            <person name="Osbourn A."/>
        </authorList>
    </citation>
    <scope>NUCLEOTIDE SEQUENCE</scope>
    <source>
        <strain evidence="2">S10</strain>
    </source>
</reference>
<protein>
    <submittedName>
        <fullName evidence="2">Protein LAZY 1-like</fullName>
    </submittedName>
</protein>